<dbReference type="Proteomes" id="UP000004986">
    <property type="component" value="Unassembled WGS sequence"/>
</dbReference>
<evidence type="ECO:0000256" key="1">
    <source>
        <dbReference type="SAM" id="MobiDB-lite"/>
    </source>
</evidence>
<sequence length="51" mass="5412">MSHDNALSLSLATSPTANADPLATSTHLPPARFFEDGTALNRLLLEAPYMA</sequence>
<feature type="region of interest" description="Disordered" evidence="1">
    <location>
        <begin position="1"/>
        <end position="29"/>
    </location>
</feature>
<protein>
    <submittedName>
        <fullName evidence="2">Replicase</fullName>
    </submittedName>
</protein>
<dbReference type="HOGENOM" id="CLU_211235_0_0_6"/>
<keyword evidence="3" id="KW-1185">Reference proteome</keyword>
<gene>
    <name evidence="2" type="ORF">PSYPI_42540</name>
</gene>
<feature type="compositionally biased region" description="Polar residues" evidence="1">
    <location>
        <begin position="1"/>
        <end position="27"/>
    </location>
</feature>
<feature type="non-terminal residue" evidence="2">
    <location>
        <position position="51"/>
    </location>
</feature>
<dbReference type="AlphaFoldDB" id="F3GNJ2"/>
<dbReference type="EMBL" id="AEAI01003331">
    <property type="protein sequence ID" value="EGH48645.1"/>
    <property type="molecule type" value="Genomic_DNA"/>
</dbReference>
<comment type="caution">
    <text evidence="2">The sequence shown here is derived from an EMBL/GenBank/DDBJ whole genome shotgun (WGS) entry which is preliminary data.</text>
</comment>
<evidence type="ECO:0000313" key="2">
    <source>
        <dbReference type="EMBL" id="EGH48645.1"/>
    </source>
</evidence>
<organism evidence="2 3">
    <name type="scientific">Pseudomonas syringae pv. pisi str. 1704B</name>
    <dbReference type="NCBI Taxonomy" id="629263"/>
    <lineage>
        <taxon>Bacteria</taxon>
        <taxon>Pseudomonadati</taxon>
        <taxon>Pseudomonadota</taxon>
        <taxon>Gammaproteobacteria</taxon>
        <taxon>Pseudomonadales</taxon>
        <taxon>Pseudomonadaceae</taxon>
        <taxon>Pseudomonas</taxon>
        <taxon>Pseudomonas syringae</taxon>
    </lineage>
</organism>
<accession>F3GNJ2</accession>
<evidence type="ECO:0000313" key="3">
    <source>
        <dbReference type="Proteomes" id="UP000004986"/>
    </source>
</evidence>
<proteinExistence type="predicted"/>
<reference evidence="2 3" key="1">
    <citation type="journal article" date="2011" name="PLoS Pathog.">
        <title>Dynamic evolution of pathogenicity revealed by sequencing and comparative genomics of 19 Pseudomonas syringae isolates.</title>
        <authorList>
            <person name="Baltrus D.A."/>
            <person name="Nishimura M.T."/>
            <person name="Romanchuk A."/>
            <person name="Chang J.H."/>
            <person name="Mukhtar M.S."/>
            <person name="Cherkis K."/>
            <person name="Roach J."/>
            <person name="Grant S.R."/>
            <person name="Jones C.D."/>
            <person name="Dangl J.L."/>
        </authorList>
    </citation>
    <scope>NUCLEOTIDE SEQUENCE [LARGE SCALE GENOMIC DNA]</scope>
    <source>
        <strain evidence="2 3">1704B</strain>
    </source>
</reference>
<name>F3GNJ2_PSESJ</name>